<dbReference type="Proteomes" id="UP001172630">
    <property type="component" value="Unassembled WGS sequence"/>
</dbReference>
<dbReference type="Pfam" id="PF18013">
    <property type="entry name" value="Phage_lysozyme2"/>
    <property type="match status" value="1"/>
</dbReference>
<evidence type="ECO:0000259" key="2">
    <source>
        <dbReference type="Pfam" id="PF18013"/>
    </source>
</evidence>
<feature type="region of interest" description="Disordered" evidence="1">
    <location>
        <begin position="538"/>
        <end position="563"/>
    </location>
</feature>
<gene>
    <name evidence="3" type="ORF">PY650_30985</name>
</gene>
<protein>
    <submittedName>
        <fullName evidence="3">Phage tail tip lysozyme</fullName>
    </submittedName>
</protein>
<dbReference type="EMBL" id="JARFYN010000064">
    <property type="protein sequence ID" value="MDL2409965.1"/>
    <property type="molecule type" value="Genomic_DNA"/>
</dbReference>
<feature type="compositionally biased region" description="Basic and acidic residues" evidence="1">
    <location>
        <begin position="230"/>
        <end position="240"/>
    </location>
</feature>
<organism evidence="3 4">
    <name type="scientific">Rhizobium calliandrae</name>
    <dbReference type="NCBI Taxonomy" id="1312182"/>
    <lineage>
        <taxon>Bacteria</taxon>
        <taxon>Pseudomonadati</taxon>
        <taxon>Pseudomonadota</taxon>
        <taxon>Alphaproteobacteria</taxon>
        <taxon>Hyphomicrobiales</taxon>
        <taxon>Rhizobiaceae</taxon>
        <taxon>Rhizobium/Agrobacterium group</taxon>
        <taxon>Rhizobium</taxon>
    </lineage>
</organism>
<evidence type="ECO:0000313" key="4">
    <source>
        <dbReference type="Proteomes" id="UP001172630"/>
    </source>
</evidence>
<feature type="domain" description="Phage tail lysozyme" evidence="2">
    <location>
        <begin position="399"/>
        <end position="523"/>
    </location>
</feature>
<accession>A0ABT7KMW1</accession>
<evidence type="ECO:0000256" key="1">
    <source>
        <dbReference type="SAM" id="MobiDB-lite"/>
    </source>
</evidence>
<dbReference type="RefSeq" id="WP_285883680.1">
    <property type="nucleotide sequence ID" value="NZ_JARFYN010000064.1"/>
</dbReference>
<reference evidence="3" key="1">
    <citation type="submission" date="2023-06" db="EMBL/GenBank/DDBJ databases">
        <title>Phylogenetic Diversity of Rhizobium strains.</title>
        <authorList>
            <person name="Moura F.T."/>
            <person name="Helene L.C.F."/>
            <person name="Hungria M."/>
        </authorList>
    </citation>
    <scope>NUCLEOTIDE SEQUENCE</scope>
    <source>
        <strain evidence="3">CCGE524</strain>
    </source>
</reference>
<name>A0ABT7KMW1_9HYPH</name>
<proteinExistence type="predicted"/>
<comment type="caution">
    <text evidence="3">The sequence shown here is derived from an EMBL/GenBank/DDBJ whole genome shotgun (WGS) entry which is preliminary data.</text>
</comment>
<dbReference type="Gene3D" id="1.10.530.10">
    <property type="match status" value="1"/>
</dbReference>
<feature type="region of interest" description="Disordered" evidence="1">
    <location>
        <begin position="226"/>
        <end position="245"/>
    </location>
</feature>
<evidence type="ECO:0000313" key="3">
    <source>
        <dbReference type="EMBL" id="MDL2409965.1"/>
    </source>
</evidence>
<dbReference type="InterPro" id="IPR041219">
    <property type="entry name" value="Phage_lysozyme2"/>
</dbReference>
<keyword evidence="4" id="KW-1185">Reference proteome</keyword>
<sequence>MSVAKLKELQQVASGLAIDPDSIASGMSFSAQNADAMRLRQGNYGAIAGLRGGGKAIAEDLANTKSNDEVFEKELGYIAKQKDAQSRRVLGQLFFNNPDFAEFGANGIGELNRRRAEARENVQVFSENETKNAQAFQDAISHLSADFENLKNSVGGELAPQIIAAADAFKEFSDAHVADVKEFFHDVSEDVRQVDWKGVGSDVQTVFKNLKDGVEWVESLTNWKAINPPKPEDRAKDSESAKPGQYYQSKSGLLIEKGGTLDKFLEAVPNPFSYVAPKNTTSKDDKVLPPPQDHPEAHGYGGMAKPIAYHPGMQSAFVGASAARNSAAIAVLTKGVELGMIAFTQSYLGGGAAPGIGGGEGFQNVSYGGGRAVFGGGGTGGEISAESIRAVHAKGNLSKNQQEAYAALIAGGLSREAARASVANMSGEALSDPGNVHWDGTHYAHGIVQWDDVRSQRIKNQFGKFPQQMSVTDQVKAFLWETKKYYSGVWEKLNSDSSAESMVDTLVRKYELPGNPNKAISQRLGFLRGLPDFKQDVPERRSTAKASGAIKPPEAAKPQPNGRLDVIVTSKEQPVNVKASDSDLFQSLKINRGNAVSL</sequence>